<accession>A0ABW9T6J3</accession>
<dbReference type="PROSITE" id="PS51257">
    <property type="entry name" value="PROKAR_LIPOPROTEIN"/>
    <property type="match status" value="1"/>
</dbReference>
<dbReference type="RefSeq" id="WP_155618149.1">
    <property type="nucleotide sequence ID" value="NZ_WOAA01000009.1"/>
</dbReference>
<reference evidence="2 3" key="1">
    <citation type="submission" date="2019-11" db="EMBL/GenBank/DDBJ databases">
        <title>Draft genome sequences of five Paenibacillus species of dairy origin.</title>
        <authorList>
            <person name="Olajide A.M."/>
            <person name="Chen S."/>
            <person name="Lapointe G."/>
        </authorList>
    </citation>
    <scope>NUCLEOTIDE SEQUENCE [LARGE SCALE GENOMIC DNA]</scope>
    <source>
        <strain evidence="2 3">3CS1</strain>
    </source>
</reference>
<proteinExistence type="predicted"/>
<dbReference type="Pfam" id="PF13115">
    <property type="entry name" value="YtkA"/>
    <property type="match status" value="1"/>
</dbReference>
<comment type="caution">
    <text evidence="2">The sequence shown here is derived from an EMBL/GenBank/DDBJ whole genome shotgun (WGS) entry which is preliminary data.</text>
</comment>
<organism evidence="2 3">
    <name type="scientific">Paenibacillus campinasensis</name>
    <dbReference type="NCBI Taxonomy" id="66347"/>
    <lineage>
        <taxon>Bacteria</taxon>
        <taxon>Bacillati</taxon>
        <taxon>Bacillota</taxon>
        <taxon>Bacilli</taxon>
        <taxon>Bacillales</taxon>
        <taxon>Paenibacillaceae</taxon>
        <taxon>Paenibacillus</taxon>
    </lineage>
</organism>
<dbReference type="Proteomes" id="UP000435177">
    <property type="component" value="Unassembled WGS sequence"/>
</dbReference>
<evidence type="ECO:0000259" key="1">
    <source>
        <dbReference type="Pfam" id="PF13115"/>
    </source>
</evidence>
<dbReference type="InterPro" id="IPR032693">
    <property type="entry name" value="YtkA-like_dom"/>
</dbReference>
<keyword evidence="3" id="KW-1185">Reference proteome</keyword>
<evidence type="ECO:0000313" key="3">
    <source>
        <dbReference type="Proteomes" id="UP000435177"/>
    </source>
</evidence>
<dbReference type="EMBL" id="WOAA01000009">
    <property type="protein sequence ID" value="MUG66786.1"/>
    <property type="molecule type" value="Genomic_DNA"/>
</dbReference>
<gene>
    <name evidence="2" type="ORF">GNP94_12310</name>
</gene>
<feature type="domain" description="YtkA-like" evidence="1">
    <location>
        <begin position="43"/>
        <end position="121"/>
    </location>
</feature>
<protein>
    <recommendedName>
        <fullName evidence="1">YtkA-like domain-containing protein</fullName>
    </recommendedName>
</protein>
<sequence length="167" mass="17840">MKSSFRFNIAVPVIILFVMTAFVLSGCTAKNGSTDEHGILPHLTVDLQLPADLAVGSIGRFQAKVEQTGASVATAQVNFEFWSEEHADGSVFVAAAESGSNGIYTADFRPESEGVYRVRCHVVSGTLEAMPSKRFAIGEDAILRLEQLEHQSPAGLDANESGGGHHH</sequence>
<evidence type="ECO:0000313" key="2">
    <source>
        <dbReference type="EMBL" id="MUG66786.1"/>
    </source>
</evidence>
<name>A0ABW9T6J3_9BACL</name>